<dbReference type="GO" id="GO:0005524">
    <property type="term" value="F:ATP binding"/>
    <property type="evidence" value="ECO:0007669"/>
    <property type="project" value="UniProtKB-KW"/>
</dbReference>
<dbReference type="GO" id="GO:0005794">
    <property type="term" value="C:Golgi apparatus"/>
    <property type="evidence" value="ECO:0007669"/>
    <property type="project" value="UniProtKB-SubCell"/>
</dbReference>
<evidence type="ECO:0000256" key="1">
    <source>
        <dbReference type="ARBA" id="ARBA00004555"/>
    </source>
</evidence>
<evidence type="ECO:0000313" key="7">
    <source>
        <dbReference type="EMBL" id="EDO28473.1"/>
    </source>
</evidence>
<keyword evidence="3" id="KW-0067">ATP-binding</keyword>
<keyword evidence="4" id="KW-0333">Golgi apparatus</keyword>
<dbReference type="InterPro" id="IPR036961">
    <property type="entry name" value="Kinesin_motor_dom_sf"/>
</dbReference>
<keyword evidence="2" id="KW-0547">Nucleotide-binding</keyword>
<evidence type="ECO:0000256" key="5">
    <source>
        <dbReference type="ARBA" id="ARBA00023054"/>
    </source>
</evidence>
<reference evidence="7 8" key="1">
    <citation type="journal article" date="2007" name="Science">
        <title>Sea anemone genome reveals ancestral eumetazoan gene repertoire and genomic organization.</title>
        <authorList>
            <person name="Putnam N.H."/>
            <person name="Srivastava M."/>
            <person name="Hellsten U."/>
            <person name="Dirks B."/>
            <person name="Chapman J."/>
            <person name="Salamov A."/>
            <person name="Terry A."/>
            <person name="Shapiro H."/>
            <person name="Lindquist E."/>
            <person name="Kapitonov V.V."/>
            <person name="Jurka J."/>
            <person name="Genikhovich G."/>
            <person name="Grigoriev I.V."/>
            <person name="Lucas S.M."/>
            <person name="Steele R.E."/>
            <person name="Finnerty J.R."/>
            <person name="Technau U."/>
            <person name="Martindale M.Q."/>
            <person name="Rokhsar D.S."/>
        </authorList>
    </citation>
    <scope>NUCLEOTIDE SEQUENCE [LARGE SCALE GENOMIC DNA]</scope>
    <source>
        <strain evidence="8">CH2 X CH6</strain>
    </source>
</reference>
<dbReference type="PANTHER" id="PTHR18921">
    <property type="entry name" value="MYOSIN HEAVY CHAIN - RELATED"/>
    <property type="match status" value="1"/>
</dbReference>
<dbReference type="Gene3D" id="3.40.850.10">
    <property type="entry name" value="Kinesin motor domain"/>
    <property type="match status" value="1"/>
</dbReference>
<dbReference type="SUPFAM" id="SSF52540">
    <property type="entry name" value="P-loop containing nucleoside triphosphate hydrolases"/>
    <property type="match status" value="1"/>
</dbReference>
<dbReference type="EMBL" id="DS471517">
    <property type="protein sequence ID" value="EDO28473.1"/>
    <property type="molecule type" value="Genomic_DNA"/>
</dbReference>
<evidence type="ECO:0000256" key="3">
    <source>
        <dbReference type="ARBA" id="ARBA00022840"/>
    </source>
</evidence>
<dbReference type="STRING" id="45351.A7T6D0"/>
<dbReference type="AlphaFoldDB" id="A7T6D0"/>
<sequence>MARELDRLREHLIQVEESYTREALNAEEREKHLRIRLAQAEEQILSSSHSMQDQNRQASQQVESLQEQLHAISGHRDEAVMQLAAVQEQAQQYATSLDNLQMVLEQFQRGENRGHYVNYRDSKLTRLLKDWLRVVPL</sequence>
<protein>
    <submittedName>
        <fullName evidence="7">Uncharacterized protein</fullName>
    </submittedName>
</protein>
<feature type="compositionally biased region" description="Polar residues" evidence="6">
    <location>
        <begin position="44"/>
        <end position="67"/>
    </location>
</feature>
<gene>
    <name evidence="7" type="ORF">NEMVEDRAFT_v1g222965</name>
</gene>
<dbReference type="PANTHER" id="PTHR18921:SF2">
    <property type="entry name" value="THYROID RECEPTOR-INTERACTING PROTEIN 11"/>
    <property type="match status" value="1"/>
</dbReference>
<evidence type="ECO:0000256" key="6">
    <source>
        <dbReference type="SAM" id="MobiDB-lite"/>
    </source>
</evidence>
<dbReference type="PhylomeDB" id="A7T6D0"/>
<evidence type="ECO:0000256" key="2">
    <source>
        <dbReference type="ARBA" id="ARBA00022741"/>
    </source>
</evidence>
<evidence type="ECO:0000313" key="8">
    <source>
        <dbReference type="Proteomes" id="UP000001593"/>
    </source>
</evidence>
<accession>A7T6D0</accession>
<evidence type="ECO:0000256" key="4">
    <source>
        <dbReference type="ARBA" id="ARBA00023034"/>
    </source>
</evidence>
<dbReference type="Proteomes" id="UP000001593">
    <property type="component" value="Unassembled WGS sequence"/>
</dbReference>
<feature type="region of interest" description="Disordered" evidence="6">
    <location>
        <begin position="44"/>
        <end position="68"/>
    </location>
</feature>
<keyword evidence="5" id="KW-0175">Coiled coil</keyword>
<keyword evidence="8" id="KW-1185">Reference proteome</keyword>
<name>A7T6D0_NEMVE</name>
<dbReference type="HOGENOM" id="CLU_1867518_0_0_1"/>
<organism evidence="7 8">
    <name type="scientific">Nematostella vectensis</name>
    <name type="common">Starlet sea anemone</name>
    <dbReference type="NCBI Taxonomy" id="45351"/>
    <lineage>
        <taxon>Eukaryota</taxon>
        <taxon>Metazoa</taxon>
        <taxon>Cnidaria</taxon>
        <taxon>Anthozoa</taxon>
        <taxon>Hexacorallia</taxon>
        <taxon>Actiniaria</taxon>
        <taxon>Edwardsiidae</taxon>
        <taxon>Nematostella</taxon>
    </lineage>
</organism>
<dbReference type="eggNOG" id="ENOG502QRXC">
    <property type="taxonomic scope" value="Eukaryota"/>
</dbReference>
<comment type="subcellular location">
    <subcellularLocation>
        <location evidence="1">Golgi apparatus</location>
    </subcellularLocation>
</comment>
<dbReference type="InterPro" id="IPR027417">
    <property type="entry name" value="P-loop_NTPase"/>
</dbReference>
<dbReference type="InParanoid" id="A7T6D0"/>
<proteinExistence type="predicted"/>